<dbReference type="RefSeq" id="WP_264208316.1">
    <property type="nucleotide sequence ID" value="NZ_JAOZEW010000030.1"/>
</dbReference>
<keyword evidence="3" id="KW-1185">Reference proteome</keyword>
<comment type="caution">
    <text evidence="2">The sequence shown here is derived from an EMBL/GenBank/DDBJ whole genome shotgun (WGS) entry which is preliminary data.</text>
</comment>
<evidence type="ECO:0000313" key="2">
    <source>
        <dbReference type="EMBL" id="MCV9930239.1"/>
    </source>
</evidence>
<dbReference type="AlphaFoldDB" id="A0A9X3C5F3"/>
<protein>
    <submittedName>
        <fullName evidence="2">Uncharacterized protein</fullName>
    </submittedName>
</protein>
<evidence type="ECO:0000256" key="1">
    <source>
        <dbReference type="SAM" id="Phobius"/>
    </source>
</evidence>
<proteinExistence type="predicted"/>
<feature type="transmembrane region" description="Helical" evidence="1">
    <location>
        <begin position="43"/>
        <end position="60"/>
    </location>
</feature>
<dbReference type="Proteomes" id="UP001151079">
    <property type="component" value="Unassembled WGS sequence"/>
</dbReference>
<keyword evidence="1" id="KW-1133">Transmembrane helix</keyword>
<name>A0A9X3C5F3_9FLAO</name>
<keyword evidence="1" id="KW-0812">Transmembrane</keyword>
<gene>
    <name evidence="2" type="ORF">OIU83_21455</name>
</gene>
<accession>A0A9X3C5F3</accession>
<evidence type="ECO:0000313" key="3">
    <source>
        <dbReference type="Proteomes" id="UP001151079"/>
    </source>
</evidence>
<sequence>MKIISSRFLTMVLFLLVGVGVFAQSGPPPPGIPPPPGLPIDESLLFLFVAGLLFGIYIIYRYTLKTKTPV</sequence>
<dbReference type="EMBL" id="JAOZEW010000030">
    <property type="protein sequence ID" value="MCV9930239.1"/>
    <property type="molecule type" value="Genomic_DNA"/>
</dbReference>
<keyword evidence="1" id="KW-0472">Membrane</keyword>
<reference evidence="2" key="1">
    <citation type="submission" date="2022-10" db="EMBL/GenBank/DDBJ databases">
        <title>Two novel species of Flavobacterium.</title>
        <authorList>
            <person name="Liu Q."/>
            <person name="Xin Y.-H."/>
        </authorList>
    </citation>
    <scope>NUCLEOTIDE SEQUENCE</scope>
    <source>
        <strain evidence="2">LS1R49</strain>
    </source>
</reference>
<organism evidence="2 3">
    <name type="scientific">Flavobacterium shii</name>
    <dbReference type="NCBI Taxonomy" id="2987687"/>
    <lineage>
        <taxon>Bacteria</taxon>
        <taxon>Pseudomonadati</taxon>
        <taxon>Bacteroidota</taxon>
        <taxon>Flavobacteriia</taxon>
        <taxon>Flavobacteriales</taxon>
        <taxon>Flavobacteriaceae</taxon>
        <taxon>Flavobacterium</taxon>
    </lineage>
</organism>